<dbReference type="InterPro" id="IPR020449">
    <property type="entry name" value="Tscrpt_reg_AraC-type_HTH"/>
</dbReference>
<evidence type="ECO:0000256" key="2">
    <source>
        <dbReference type="ARBA" id="ARBA00018672"/>
    </source>
</evidence>
<name>A0A174ADX1_9FIRM</name>
<keyword evidence="4 10" id="KW-0597">Phosphoprotein</keyword>
<proteinExistence type="predicted"/>
<dbReference type="CDD" id="cd17536">
    <property type="entry name" value="REC_YesN-like"/>
    <property type="match status" value="1"/>
</dbReference>
<dbReference type="SMART" id="SM00342">
    <property type="entry name" value="HTH_ARAC"/>
    <property type="match status" value="1"/>
</dbReference>
<evidence type="ECO:0000313" key="15">
    <source>
        <dbReference type="Proteomes" id="UP000095512"/>
    </source>
</evidence>
<dbReference type="PRINTS" id="PR00032">
    <property type="entry name" value="HTHARAC"/>
</dbReference>
<evidence type="ECO:0000256" key="6">
    <source>
        <dbReference type="ARBA" id="ARBA00023015"/>
    </source>
</evidence>
<dbReference type="GO" id="GO:0000160">
    <property type="term" value="P:phosphorelay signal transduction system"/>
    <property type="evidence" value="ECO:0007669"/>
    <property type="project" value="UniProtKB-KW"/>
</dbReference>
<keyword evidence="3" id="KW-0963">Cytoplasm</keyword>
<keyword evidence="5" id="KW-0902">Two-component regulatory system</keyword>
<comment type="subcellular location">
    <subcellularLocation>
        <location evidence="1">Cytoplasm</location>
    </subcellularLocation>
</comment>
<evidence type="ECO:0000256" key="10">
    <source>
        <dbReference type="PROSITE-ProRule" id="PRU00169"/>
    </source>
</evidence>
<evidence type="ECO:0000256" key="3">
    <source>
        <dbReference type="ARBA" id="ARBA00022490"/>
    </source>
</evidence>
<evidence type="ECO:0000313" key="14">
    <source>
        <dbReference type="EMBL" id="SQB10799.1"/>
    </source>
</evidence>
<dbReference type="Proteomes" id="UP000095512">
    <property type="component" value="Unassembled WGS sequence"/>
</dbReference>
<evidence type="ECO:0000256" key="4">
    <source>
        <dbReference type="ARBA" id="ARBA00022553"/>
    </source>
</evidence>
<dbReference type="SUPFAM" id="SSF46689">
    <property type="entry name" value="Homeodomain-like"/>
    <property type="match status" value="2"/>
</dbReference>
<dbReference type="EMBL" id="UAVW01000009">
    <property type="protein sequence ID" value="SQB10799.1"/>
    <property type="molecule type" value="Genomic_DNA"/>
</dbReference>
<dbReference type="PROSITE" id="PS01124">
    <property type="entry name" value="HTH_ARAC_FAMILY_2"/>
    <property type="match status" value="1"/>
</dbReference>
<keyword evidence="7" id="KW-0238">DNA-binding</keyword>
<dbReference type="Gene3D" id="1.10.10.60">
    <property type="entry name" value="Homeodomain-like"/>
    <property type="match status" value="2"/>
</dbReference>
<dbReference type="EMBL" id="CZAB01000001">
    <property type="protein sequence ID" value="CUN85695.1"/>
    <property type="molecule type" value="Genomic_DNA"/>
</dbReference>
<organism evidence="13 15">
    <name type="scientific">Enterocloster clostridioformis</name>
    <dbReference type="NCBI Taxonomy" id="1531"/>
    <lineage>
        <taxon>Bacteria</taxon>
        <taxon>Bacillati</taxon>
        <taxon>Bacillota</taxon>
        <taxon>Clostridia</taxon>
        <taxon>Lachnospirales</taxon>
        <taxon>Lachnospiraceae</taxon>
        <taxon>Enterocloster</taxon>
    </lineage>
</organism>
<dbReference type="SMART" id="SM00448">
    <property type="entry name" value="REC"/>
    <property type="match status" value="1"/>
</dbReference>
<sequence length="542" mass="61533">MIKVFLVEDEIVMRDGIKNNIPWEKEGLEFAGEASDGELAYPLIRKVQPDILITDIRMPFMDGLELSELVKKEFPRIKIIILSGYNEFDYAKQAIHIGVTDYLLKPITAAKLLEAVKKVADVIEQEREDARLMDKYRLEMAENTVLERQRLLRDLVTGRVNFKEALERGEQVGMDLSASFYQLMLFKLMPMGSAVAYSDRVVSCQEAIEERMESRQHILVFDRGDEGWAFILTGESEQEVERRMRECAASLGELAGACKDIQYFGGIGSCVNRLGDLQTSYLQAGRAFAARFFTEMNRVISYSQMDGMVHGSGETIDIHSVDASKVNRKTLENFLKQGTVGEASGFVEKYFQNVGEKNCQSFMFRQYIVMDCYLCVSTFLEQLGLDIGRLPRELSDMEKVLKDGYTLEVLKGKLAKLFGEVMTLRDSQTASKYSQVLDEARAFIHDNYAKEEISLNTVAARVNISPSYFSSIFSQEMGVTFVEYLTGVRMEKAKELLMCSNLKTSEIGYEVGYKDSHYFGYLFKKTVGCTPKEYRAGSREAL</sequence>
<dbReference type="GO" id="GO:0003700">
    <property type="term" value="F:DNA-binding transcription factor activity"/>
    <property type="evidence" value="ECO:0007669"/>
    <property type="project" value="InterPro"/>
</dbReference>
<feature type="modified residue" description="4-aspartylphosphate" evidence="10">
    <location>
        <position position="55"/>
    </location>
</feature>
<dbReference type="Proteomes" id="UP000251853">
    <property type="component" value="Unassembled WGS sequence"/>
</dbReference>
<dbReference type="PROSITE" id="PS50110">
    <property type="entry name" value="RESPONSE_REGULATORY"/>
    <property type="match status" value="1"/>
</dbReference>
<accession>A0A174ADX1</accession>
<keyword evidence="6" id="KW-0805">Transcription regulation</keyword>
<dbReference type="GO" id="GO:0005737">
    <property type="term" value="C:cytoplasm"/>
    <property type="evidence" value="ECO:0007669"/>
    <property type="project" value="UniProtKB-SubCell"/>
</dbReference>
<dbReference type="Pfam" id="PF17853">
    <property type="entry name" value="GGDEF_2"/>
    <property type="match status" value="1"/>
</dbReference>
<reference evidence="13 15" key="1">
    <citation type="submission" date="2015-09" db="EMBL/GenBank/DDBJ databases">
        <authorList>
            <consortium name="Pathogen Informatics"/>
        </authorList>
    </citation>
    <scope>NUCLEOTIDE SEQUENCE [LARGE SCALE GENOMIC DNA]</scope>
    <source>
        <strain evidence="13 15">2789STDY5834865</strain>
    </source>
</reference>
<dbReference type="RefSeq" id="WP_022203136.1">
    <property type="nucleotide sequence ID" value="NZ_CATYWZ010000140.1"/>
</dbReference>
<evidence type="ECO:0000256" key="9">
    <source>
        <dbReference type="ARBA" id="ARBA00024867"/>
    </source>
</evidence>
<dbReference type="Pfam" id="PF00072">
    <property type="entry name" value="Response_reg"/>
    <property type="match status" value="1"/>
</dbReference>
<dbReference type="InterPro" id="IPR041522">
    <property type="entry name" value="CdaR_GGDEF"/>
</dbReference>
<keyword evidence="16" id="KW-1185">Reference proteome</keyword>
<comment type="function">
    <text evidence="9">May play the central regulatory role in sporulation. It may be an element of the effector pathway responsible for the activation of sporulation genes in response to nutritional stress. Spo0A may act in concert with spo0H (a sigma factor) to control the expression of some genes that are critical to the sporulation process.</text>
</comment>
<reference evidence="14 16" key="2">
    <citation type="submission" date="2018-06" db="EMBL/GenBank/DDBJ databases">
        <authorList>
            <consortium name="Pathogen Informatics"/>
            <person name="Doyle S."/>
        </authorList>
    </citation>
    <scope>NUCLEOTIDE SEQUENCE [LARGE SCALE GENOMIC DNA]</scope>
    <source>
        <strain evidence="14 16">NCTC11224</strain>
    </source>
</reference>
<evidence type="ECO:0000313" key="13">
    <source>
        <dbReference type="EMBL" id="CUN85695.1"/>
    </source>
</evidence>
<dbReference type="PANTHER" id="PTHR42713">
    <property type="entry name" value="HISTIDINE KINASE-RELATED"/>
    <property type="match status" value="1"/>
</dbReference>
<evidence type="ECO:0000256" key="5">
    <source>
        <dbReference type="ARBA" id="ARBA00023012"/>
    </source>
</evidence>
<evidence type="ECO:0000313" key="16">
    <source>
        <dbReference type="Proteomes" id="UP000251853"/>
    </source>
</evidence>
<dbReference type="InterPro" id="IPR011006">
    <property type="entry name" value="CheY-like_superfamily"/>
</dbReference>
<dbReference type="InterPro" id="IPR001789">
    <property type="entry name" value="Sig_transdc_resp-reg_receiver"/>
</dbReference>
<keyword evidence="8" id="KW-0804">Transcription</keyword>
<dbReference type="InterPro" id="IPR009057">
    <property type="entry name" value="Homeodomain-like_sf"/>
</dbReference>
<evidence type="ECO:0000259" key="12">
    <source>
        <dbReference type="PROSITE" id="PS50110"/>
    </source>
</evidence>
<evidence type="ECO:0000256" key="7">
    <source>
        <dbReference type="ARBA" id="ARBA00023125"/>
    </source>
</evidence>
<dbReference type="AlphaFoldDB" id="A0A174ADX1"/>
<dbReference type="PANTHER" id="PTHR42713:SF3">
    <property type="entry name" value="TRANSCRIPTIONAL REGULATORY PROTEIN HPTR"/>
    <property type="match status" value="1"/>
</dbReference>
<feature type="domain" description="Response regulatory" evidence="12">
    <location>
        <begin position="3"/>
        <end position="120"/>
    </location>
</feature>
<feature type="domain" description="HTH araC/xylS-type" evidence="11">
    <location>
        <begin position="438"/>
        <end position="537"/>
    </location>
</feature>
<dbReference type="SUPFAM" id="SSF52172">
    <property type="entry name" value="CheY-like"/>
    <property type="match status" value="1"/>
</dbReference>
<dbReference type="InterPro" id="IPR018060">
    <property type="entry name" value="HTH_AraC"/>
</dbReference>
<dbReference type="Gene3D" id="3.40.50.2300">
    <property type="match status" value="1"/>
</dbReference>
<gene>
    <name evidence="13" type="ORF">ERS852480_00025</name>
    <name evidence="14" type="ORF">NCTC11224_02139</name>
</gene>
<evidence type="ECO:0000256" key="1">
    <source>
        <dbReference type="ARBA" id="ARBA00004496"/>
    </source>
</evidence>
<dbReference type="GO" id="GO:0043565">
    <property type="term" value="F:sequence-specific DNA binding"/>
    <property type="evidence" value="ECO:0007669"/>
    <property type="project" value="InterPro"/>
</dbReference>
<dbReference type="InterPro" id="IPR051552">
    <property type="entry name" value="HptR"/>
</dbReference>
<evidence type="ECO:0000256" key="8">
    <source>
        <dbReference type="ARBA" id="ARBA00023163"/>
    </source>
</evidence>
<evidence type="ECO:0000259" key="11">
    <source>
        <dbReference type="PROSITE" id="PS01124"/>
    </source>
</evidence>
<protein>
    <recommendedName>
        <fullName evidence="2">Stage 0 sporulation protein A homolog</fullName>
    </recommendedName>
</protein>
<dbReference type="Pfam" id="PF12833">
    <property type="entry name" value="HTH_18"/>
    <property type="match status" value="1"/>
</dbReference>